<reference evidence="4" key="1">
    <citation type="submission" date="2022-11" db="EMBL/GenBank/DDBJ databases">
        <authorList>
            <person name="Petersen C."/>
        </authorList>
    </citation>
    <scope>NUCLEOTIDE SEQUENCE</scope>
    <source>
        <strain evidence="4">IBT 23319</strain>
    </source>
</reference>
<dbReference type="EMBL" id="JAPQKT010000006">
    <property type="protein sequence ID" value="KAJ5227079.1"/>
    <property type="molecule type" value="Genomic_DNA"/>
</dbReference>
<evidence type="ECO:0000313" key="5">
    <source>
        <dbReference type="Proteomes" id="UP001147733"/>
    </source>
</evidence>
<reference evidence="4" key="2">
    <citation type="journal article" date="2023" name="IMA Fungus">
        <title>Comparative genomic study of the Penicillium genus elucidates a diverse pangenome and 15 lateral gene transfer events.</title>
        <authorList>
            <person name="Petersen C."/>
            <person name="Sorensen T."/>
            <person name="Nielsen M.R."/>
            <person name="Sondergaard T.E."/>
            <person name="Sorensen J.L."/>
            <person name="Fitzpatrick D.A."/>
            <person name="Frisvad J.C."/>
            <person name="Nielsen K.L."/>
        </authorList>
    </citation>
    <scope>NUCLEOTIDE SEQUENCE</scope>
    <source>
        <strain evidence="4">IBT 23319</strain>
    </source>
</reference>
<accession>A0A9W9NYJ2</accession>
<keyword evidence="5" id="KW-1185">Reference proteome</keyword>
<gene>
    <name evidence="4" type="ORF">N7469_007085</name>
</gene>
<feature type="compositionally biased region" description="Acidic residues" evidence="1">
    <location>
        <begin position="132"/>
        <end position="142"/>
    </location>
</feature>
<dbReference type="AlphaFoldDB" id="A0A9W9NYJ2"/>
<comment type="caution">
    <text evidence="4">The sequence shown here is derived from an EMBL/GenBank/DDBJ whole genome shotgun (WGS) entry which is preliminary data.</text>
</comment>
<keyword evidence="2" id="KW-0472">Membrane</keyword>
<keyword evidence="2" id="KW-1133">Transmembrane helix</keyword>
<dbReference type="OrthoDB" id="5597489at2759"/>
<feature type="region of interest" description="Disordered" evidence="1">
    <location>
        <begin position="1"/>
        <end position="86"/>
    </location>
</feature>
<dbReference type="RefSeq" id="XP_056499444.1">
    <property type="nucleotide sequence ID" value="XM_056646003.1"/>
</dbReference>
<feature type="transmembrane region" description="Helical" evidence="2">
    <location>
        <begin position="185"/>
        <end position="205"/>
    </location>
</feature>
<dbReference type="Proteomes" id="UP001147733">
    <property type="component" value="Unassembled WGS sequence"/>
</dbReference>
<evidence type="ECO:0000313" key="4">
    <source>
        <dbReference type="EMBL" id="KAJ5227079.1"/>
    </source>
</evidence>
<protein>
    <recommendedName>
        <fullName evidence="3">DUF7719 domain-containing protein</fullName>
    </recommendedName>
</protein>
<keyword evidence="2" id="KW-0812">Transmembrane</keyword>
<feature type="transmembrane region" description="Helical" evidence="2">
    <location>
        <begin position="286"/>
        <end position="312"/>
    </location>
</feature>
<evidence type="ECO:0000256" key="1">
    <source>
        <dbReference type="SAM" id="MobiDB-lite"/>
    </source>
</evidence>
<proteinExistence type="predicted"/>
<dbReference type="InterPro" id="IPR056136">
    <property type="entry name" value="DUF7719"/>
</dbReference>
<feature type="compositionally biased region" description="Basic and acidic residues" evidence="1">
    <location>
        <begin position="32"/>
        <end position="56"/>
    </location>
</feature>
<dbReference type="GeneID" id="81385170"/>
<dbReference type="Pfam" id="PF24841">
    <property type="entry name" value="DUF7719"/>
    <property type="match status" value="1"/>
</dbReference>
<dbReference type="PANTHER" id="PTHR37846">
    <property type="entry name" value="YALI0B21296P"/>
    <property type="match status" value="1"/>
</dbReference>
<organism evidence="4 5">
    <name type="scientific">Penicillium citrinum</name>
    <dbReference type="NCBI Taxonomy" id="5077"/>
    <lineage>
        <taxon>Eukaryota</taxon>
        <taxon>Fungi</taxon>
        <taxon>Dikarya</taxon>
        <taxon>Ascomycota</taxon>
        <taxon>Pezizomycotina</taxon>
        <taxon>Eurotiomycetes</taxon>
        <taxon>Eurotiomycetidae</taxon>
        <taxon>Eurotiales</taxon>
        <taxon>Aspergillaceae</taxon>
        <taxon>Penicillium</taxon>
    </lineage>
</organism>
<name>A0A9W9NYJ2_PENCI</name>
<feature type="domain" description="DUF7719" evidence="3">
    <location>
        <begin position="248"/>
        <end position="317"/>
    </location>
</feature>
<feature type="transmembrane region" description="Helical" evidence="2">
    <location>
        <begin position="247"/>
        <end position="266"/>
    </location>
</feature>
<evidence type="ECO:0000259" key="3">
    <source>
        <dbReference type="Pfam" id="PF24841"/>
    </source>
</evidence>
<feature type="compositionally biased region" description="Basic residues" evidence="1">
    <location>
        <begin position="1"/>
        <end position="11"/>
    </location>
</feature>
<dbReference type="PANTHER" id="PTHR37846:SF1">
    <property type="entry name" value="DEACETYLASE-LIKE PROTEIN"/>
    <property type="match status" value="1"/>
</dbReference>
<evidence type="ECO:0000256" key="2">
    <source>
        <dbReference type="SAM" id="Phobius"/>
    </source>
</evidence>
<feature type="region of interest" description="Disordered" evidence="1">
    <location>
        <begin position="99"/>
        <end position="145"/>
    </location>
</feature>
<sequence length="318" mass="35327">MDPPRNRKQRRAAATASSQESTPVPEIPLAHPPRDDPSQKASERTLVDIIAERQRELQQQADKANKARGIFGRRDGQELPPMGKGTRFVTVDASGKIVETDGNIDNDELVGSGSQKRKGGNSAQLSSKEEKKEEEEEDDDDNPLPPFIDTVLLSMPLTTLHGTLSYLAAYQYAESTDAIHTMKDSIMFTFPLLTFLVHLVHGHIFSFRLRSTSDFLATSAQPVSLIPLTRDKFTLSFLRRLIFPPSIRTLIFLPISIMLGVHLIIITNGEPYYAVMKKAPAFGTAWIWFILELSFGPAALGALGPLIWGVWWKGYGIV</sequence>